<feature type="domain" description="Cupin type-2" evidence="1">
    <location>
        <begin position="39"/>
        <end position="105"/>
    </location>
</feature>
<dbReference type="RefSeq" id="WP_279246383.1">
    <property type="nucleotide sequence ID" value="NZ_SHNN01000003.1"/>
</dbReference>
<proteinExistence type="predicted"/>
<dbReference type="InterPro" id="IPR011051">
    <property type="entry name" value="RmlC_Cupin_sf"/>
</dbReference>
<dbReference type="Proteomes" id="UP001143362">
    <property type="component" value="Unassembled WGS sequence"/>
</dbReference>
<evidence type="ECO:0000313" key="3">
    <source>
        <dbReference type="Proteomes" id="UP001143362"/>
    </source>
</evidence>
<dbReference type="Pfam" id="PF07883">
    <property type="entry name" value="Cupin_2"/>
    <property type="match status" value="1"/>
</dbReference>
<comment type="caution">
    <text evidence="2">The sequence shown here is derived from an EMBL/GenBank/DDBJ whole genome shotgun (WGS) entry which is preliminary data.</text>
</comment>
<dbReference type="InterPro" id="IPR013096">
    <property type="entry name" value="Cupin_2"/>
</dbReference>
<accession>A0ABT3TJ61</accession>
<name>A0ABT3TJ61_9GAMM</name>
<protein>
    <submittedName>
        <fullName evidence="2">Cupin domain-containing protein</fullName>
    </submittedName>
</protein>
<dbReference type="SUPFAM" id="SSF51182">
    <property type="entry name" value="RmlC-like cupins"/>
    <property type="match status" value="1"/>
</dbReference>
<keyword evidence="3" id="KW-1185">Reference proteome</keyword>
<dbReference type="InterPro" id="IPR014710">
    <property type="entry name" value="RmlC-like_jellyroll"/>
</dbReference>
<evidence type="ECO:0000313" key="2">
    <source>
        <dbReference type="EMBL" id="MCX2982358.1"/>
    </source>
</evidence>
<gene>
    <name evidence="2" type="ORF">EYC98_15955</name>
</gene>
<sequence>MADENWKVVDISEVRQRLEGRDVEYLEFLNVPSISCGLYSLAAGSKDMQAPHDEDEVYFVLEGRARMRLGDEEKDVVPGTLLYVEAATEHSFFEIQEDMLLLVIFNNAAAQR</sequence>
<dbReference type="EMBL" id="SHNN01000003">
    <property type="protein sequence ID" value="MCX2982358.1"/>
    <property type="molecule type" value="Genomic_DNA"/>
</dbReference>
<organism evidence="2 3">
    <name type="scientific">Candidatus Litorirhabdus singularis</name>
    <dbReference type="NCBI Taxonomy" id="2518993"/>
    <lineage>
        <taxon>Bacteria</taxon>
        <taxon>Pseudomonadati</taxon>
        <taxon>Pseudomonadota</taxon>
        <taxon>Gammaproteobacteria</taxon>
        <taxon>Cellvibrionales</taxon>
        <taxon>Halieaceae</taxon>
        <taxon>Candidatus Litorirhabdus</taxon>
    </lineage>
</organism>
<reference evidence="2" key="1">
    <citation type="submission" date="2019-02" db="EMBL/GenBank/DDBJ databases">
        <authorList>
            <person name="Li S.-H."/>
        </authorList>
    </citation>
    <scope>NUCLEOTIDE SEQUENCE</scope>
    <source>
        <strain evidence="2">IMCC14734</strain>
    </source>
</reference>
<dbReference type="PANTHER" id="PTHR36114">
    <property type="entry name" value="16.7 KDA PROTEIN IN WHIE LOCUS"/>
    <property type="match status" value="1"/>
</dbReference>
<dbReference type="InterPro" id="IPR052044">
    <property type="entry name" value="PKS_Associated_Protein"/>
</dbReference>
<dbReference type="PANTHER" id="PTHR36114:SF8">
    <property type="entry name" value="CUPIN TYPE-1 DOMAIN-CONTAINING PROTEIN"/>
    <property type="match status" value="1"/>
</dbReference>
<dbReference type="Gene3D" id="2.60.120.10">
    <property type="entry name" value="Jelly Rolls"/>
    <property type="match status" value="1"/>
</dbReference>
<evidence type="ECO:0000259" key="1">
    <source>
        <dbReference type="Pfam" id="PF07883"/>
    </source>
</evidence>